<evidence type="ECO:0000313" key="2">
    <source>
        <dbReference type="Proteomes" id="UP001732700"/>
    </source>
</evidence>
<protein>
    <submittedName>
        <fullName evidence="1">Uncharacterized protein</fullName>
    </submittedName>
</protein>
<dbReference type="Proteomes" id="UP001732700">
    <property type="component" value="Chromosome 4A"/>
</dbReference>
<proteinExistence type="predicted"/>
<reference evidence="1" key="2">
    <citation type="submission" date="2025-09" db="UniProtKB">
        <authorList>
            <consortium name="EnsemblPlants"/>
        </authorList>
    </citation>
    <scope>IDENTIFICATION</scope>
</reference>
<organism evidence="1 2">
    <name type="scientific">Avena sativa</name>
    <name type="common">Oat</name>
    <dbReference type="NCBI Taxonomy" id="4498"/>
    <lineage>
        <taxon>Eukaryota</taxon>
        <taxon>Viridiplantae</taxon>
        <taxon>Streptophyta</taxon>
        <taxon>Embryophyta</taxon>
        <taxon>Tracheophyta</taxon>
        <taxon>Spermatophyta</taxon>
        <taxon>Magnoliopsida</taxon>
        <taxon>Liliopsida</taxon>
        <taxon>Poales</taxon>
        <taxon>Poaceae</taxon>
        <taxon>BOP clade</taxon>
        <taxon>Pooideae</taxon>
        <taxon>Poodae</taxon>
        <taxon>Poeae</taxon>
        <taxon>Poeae Chloroplast Group 1 (Aveneae type)</taxon>
        <taxon>Aveninae</taxon>
        <taxon>Avena</taxon>
    </lineage>
</organism>
<reference evidence="1" key="1">
    <citation type="submission" date="2021-05" db="EMBL/GenBank/DDBJ databases">
        <authorList>
            <person name="Scholz U."/>
            <person name="Mascher M."/>
            <person name="Fiebig A."/>
        </authorList>
    </citation>
    <scope>NUCLEOTIDE SEQUENCE [LARGE SCALE GENOMIC DNA]</scope>
</reference>
<keyword evidence="2" id="KW-1185">Reference proteome</keyword>
<dbReference type="EnsemblPlants" id="AVESA.00010b.r2.4AG0595940.1">
    <property type="protein sequence ID" value="AVESA.00010b.r2.4AG0595940.1.CDS"/>
    <property type="gene ID" value="AVESA.00010b.r2.4AG0595940"/>
</dbReference>
<name>A0ACD5W9J7_AVESA</name>
<evidence type="ECO:0000313" key="1">
    <source>
        <dbReference type="EnsemblPlants" id="AVESA.00010b.r2.4AG0595940.1.CDS"/>
    </source>
</evidence>
<accession>A0ACD5W9J7</accession>
<sequence>MSSSLASSSYRRRILDSKVAATHALYSCRLPSRSRQLAHTRIGAATRAHGVESSIIIVLTMHHWETLNHMAYKFGKLDKCHGKLALKILGSIVQQSGLERITHIYCMAAHILIQAQMHSQAMTVLKHLAVEGFSCSAIFSSLLRTISRCDSSPMVFDLLINAYLKERKVVDASKAILLMDACGFRASAHSCNNVLNALVDIGESKHVWFFLKESLARKFPLDVVTCNIVLNSFCIEGNLKKANLMLQKMKSRSLTNVVTYNTILYWIGDINGAFRIKEEMAALGVVPAEVADSSIVRGLSKCGKVEEGIIVFCSIIRAGMVPTIATFTTLMHGLCKEGKIVDALDLKRSMELHGLKIDVVTYNVLITGLCNNHCVSDALDLYEEMKSNQLRPNLTTYTTIAGAIYASGRMLEGEKLLNDIEDRGFVPSYKDQSPEWRMGNALRRLNVIRNCRKAITSENEEVVLILLRIVILALGASLQRKVSPLPYVLLAARKVEDQVLGFCIGEDTEGIKTAIKYPSQDSGQE</sequence>